<dbReference type="Proteomes" id="UP000192247">
    <property type="component" value="Unassembled WGS sequence"/>
</dbReference>
<protein>
    <submittedName>
        <fullName evidence="1">Dystrophin-like</fullName>
    </submittedName>
</protein>
<dbReference type="OrthoDB" id="7389889at2759"/>
<dbReference type="SUPFAM" id="SSF46966">
    <property type="entry name" value="Spectrin repeat"/>
    <property type="match status" value="1"/>
</dbReference>
<reference evidence="1 2" key="1">
    <citation type="journal article" date="2017" name="Gigascience">
        <title>Draft genome of the honey bee ectoparasitic mite, Tropilaelaps mercedesae, is shaped by the parasitic life history.</title>
        <authorList>
            <person name="Dong X."/>
            <person name="Armstrong S.D."/>
            <person name="Xia D."/>
            <person name="Makepeace B.L."/>
            <person name="Darby A.C."/>
            <person name="Kadowaki T."/>
        </authorList>
    </citation>
    <scope>NUCLEOTIDE SEQUENCE [LARGE SCALE GENOMIC DNA]</scope>
    <source>
        <strain evidence="1">Wuxi-XJTLU</strain>
    </source>
</reference>
<keyword evidence="2" id="KW-1185">Reference proteome</keyword>
<dbReference type="InParanoid" id="A0A1V9X2Y1"/>
<gene>
    <name evidence="1" type="ORF">BIW11_02165</name>
</gene>
<organism evidence="1 2">
    <name type="scientific">Tropilaelaps mercedesae</name>
    <dbReference type="NCBI Taxonomy" id="418985"/>
    <lineage>
        <taxon>Eukaryota</taxon>
        <taxon>Metazoa</taxon>
        <taxon>Ecdysozoa</taxon>
        <taxon>Arthropoda</taxon>
        <taxon>Chelicerata</taxon>
        <taxon>Arachnida</taxon>
        <taxon>Acari</taxon>
        <taxon>Parasitiformes</taxon>
        <taxon>Mesostigmata</taxon>
        <taxon>Gamasina</taxon>
        <taxon>Dermanyssoidea</taxon>
        <taxon>Laelapidae</taxon>
        <taxon>Tropilaelaps</taxon>
    </lineage>
</organism>
<evidence type="ECO:0000313" key="2">
    <source>
        <dbReference type="Proteomes" id="UP000192247"/>
    </source>
</evidence>
<name>A0A1V9X2Y1_9ACAR</name>
<evidence type="ECO:0000313" key="1">
    <source>
        <dbReference type="EMBL" id="OQR67622.1"/>
    </source>
</evidence>
<dbReference type="Gene3D" id="1.20.58.60">
    <property type="match status" value="1"/>
</dbReference>
<accession>A0A1V9X2Y1</accession>
<dbReference type="EMBL" id="MNPL01028099">
    <property type="protein sequence ID" value="OQR67622.1"/>
    <property type="molecule type" value="Genomic_DNA"/>
</dbReference>
<sequence>MQRRRQLESLAAEGGRGFEERRRELEQWLARMENRLDRQPLVGQTLDVLETQLREHRALAFLRQGGESLEHAQCLTIRVVLSDGSRLLAYNAMDHTAGESVLNIRTTAALAHSLKPRPYAEHVRAFMRYSQNVPVPVTVPWHAATQAGLARGALTPIQLSLPNGQPPTRA</sequence>
<dbReference type="AlphaFoldDB" id="A0A1V9X2Y1"/>
<proteinExistence type="predicted"/>
<comment type="caution">
    <text evidence="1">The sequence shown here is derived from an EMBL/GenBank/DDBJ whole genome shotgun (WGS) entry which is preliminary data.</text>
</comment>
<dbReference type="STRING" id="418985.A0A1V9X2Y1"/>